<dbReference type="SUPFAM" id="SSF69322">
    <property type="entry name" value="Tricorn protease domain 2"/>
    <property type="match status" value="1"/>
</dbReference>
<proteinExistence type="predicted"/>
<feature type="region of interest" description="Disordered" evidence="1">
    <location>
        <begin position="341"/>
        <end position="360"/>
    </location>
</feature>
<evidence type="ECO:0000256" key="1">
    <source>
        <dbReference type="SAM" id="MobiDB-lite"/>
    </source>
</evidence>
<dbReference type="GO" id="GO:0005654">
    <property type="term" value="C:nucleoplasm"/>
    <property type="evidence" value="ECO:0007669"/>
    <property type="project" value="TreeGrafter"/>
</dbReference>
<gene>
    <name evidence="3" type="primary">faap100</name>
</gene>
<dbReference type="RefSeq" id="XP_008302584.1">
    <property type="nucleotide sequence ID" value="XM_008304362.1"/>
</dbReference>
<dbReference type="PANTHER" id="PTHR14890">
    <property type="entry name" value="FANCONI ANEMIA CORE COMPLEX-ASSOCIATED PROTEIN 100"/>
    <property type="match status" value="1"/>
</dbReference>
<evidence type="ECO:0000313" key="3">
    <source>
        <dbReference type="RefSeq" id="XP_008302584.1"/>
    </source>
</evidence>
<keyword evidence="2" id="KW-1185">Reference proteome</keyword>
<protein>
    <submittedName>
        <fullName evidence="3">Fanconi anemia-associated protein of 100 kDa</fullName>
    </submittedName>
</protein>
<organism evidence="2 3">
    <name type="scientific">Stegastes partitus</name>
    <name type="common">bicolor damselfish</name>
    <dbReference type="NCBI Taxonomy" id="144197"/>
    <lineage>
        <taxon>Eukaryota</taxon>
        <taxon>Metazoa</taxon>
        <taxon>Chordata</taxon>
        <taxon>Craniata</taxon>
        <taxon>Vertebrata</taxon>
        <taxon>Euteleostomi</taxon>
        <taxon>Actinopterygii</taxon>
        <taxon>Neopterygii</taxon>
        <taxon>Teleostei</taxon>
        <taxon>Neoteleostei</taxon>
        <taxon>Acanthomorphata</taxon>
        <taxon>Ovalentaria</taxon>
        <taxon>Pomacentridae</taxon>
        <taxon>Stegastes</taxon>
    </lineage>
</organism>
<name>A0A9Y4NSZ1_9TELE</name>
<dbReference type="PANTHER" id="PTHR14890:SF1">
    <property type="entry name" value="FANCONI ANEMIA CORE COMPLEX-ASSOCIATED PROTEIN 100"/>
    <property type="match status" value="1"/>
</dbReference>
<sequence>MAADCAVETWTEFGFLGTSVTPKVRFGTDVFICTGSDEVYVFSTHERRLKAVFQLPGPATDLVESHDKQLVYVACASGVYCVNLQSLLHSSQSAPPESSSSPTELKISSEFLVIEADGVSSLLLVGSVLLTLCQTDSSWLMTLYKTPEQTQSSSYEVLGSFSLPLVSAVVQDDTESKGGRRRSSVLICVHSGDTAPSTVPHGHFRLEPVLFKLLFGVEAALAKSPVIVCGLPDGRLCFLPLRLPGSRLRVLHSLEQPVVFVGASVVMETGPGHAQCLVAVGGQGRVVLIKTEKGGPEDGSSLAGFTEVCVSGPVECGCVDHNCLYYSTGSDLLLLDLSEGSSGKEGKERDDKTSSKTTAALHSPTSLNVCRVVALAEPTCNTAGQVQLLGLSVRGKLQRISLPVRRKEAGLSKQVGRSVRDLLSAIGDVCERASVLKTAIKSKNQILKHLNQVVNISFLLTATANTEDHLPMKEKPIRCHAMTSWSRLLQKDSLNLACVLENSSLYVLERGWTLSITVVPLCCSSTAGEESSSTNFLFPFQHLHPGETLEVSLPIAAAGDSSFPLTVNCSLIFSLSSLLGEEGAASCPGWQSNISLPLNTLTVDWLHALHLNNPTARHKMVTFQSSSITTDPIQAFISSRQIRRSRGADRGGESVSRPEKYSASVRVSSELLRELKSSDLDPKAPKLAPENLCLSLLEWLLSESSGGVKMGHQGDKVAVSSSVVHAHGPNGATVKLTAKEIEVREENTEKDERLTAAEVQVESSSVAAVCGLHHAVLSRIQILLQRAPEKAASMTRVPILSLRQALQRAEIQQSQISGAFGVGMTTGQTSPSLLNVYQELRQNPLLII</sequence>
<dbReference type="Pfam" id="PF15146">
    <property type="entry name" value="FANCAA"/>
    <property type="match status" value="1"/>
</dbReference>
<dbReference type="GO" id="GO:0043240">
    <property type="term" value="C:Fanconi anaemia nuclear complex"/>
    <property type="evidence" value="ECO:0007669"/>
    <property type="project" value="InterPro"/>
</dbReference>
<dbReference type="Proteomes" id="UP000694891">
    <property type="component" value="Unplaced"/>
</dbReference>
<dbReference type="InterPro" id="IPR029251">
    <property type="entry name" value="Faap100"/>
</dbReference>
<feature type="compositionally biased region" description="Basic and acidic residues" evidence="1">
    <location>
        <begin position="646"/>
        <end position="660"/>
    </location>
</feature>
<dbReference type="CTD" id="80233"/>
<dbReference type="GO" id="GO:0036297">
    <property type="term" value="P:interstrand cross-link repair"/>
    <property type="evidence" value="ECO:0007669"/>
    <property type="project" value="InterPro"/>
</dbReference>
<feature type="region of interest" description="Disordered" evidence="1">
    <location>
        <begin position="642"/>
        <end position="661"/>
    </location>
</feature>
<dbReference type="AlphaFoldDB" id="A0A9Y4NSZ1"/>
<accession>A0A9Y4NSZ1</accession>
<evidence type="ECO:0000313" key="2">
    <source>
        <dbReference type="Proteomes" id="UP000694891"/>
    </source>
</evidence>
<feature type="compositionally biased region" description="Basic and acidic residues" evidence="1">
    <location>
        <begin position="342"/>
        <end position="354"/>
    </location>
</feature>
<reference evidence="3" key="1">
    <citation type="submission" date="2025-08" db="UniProtKB">
        <authorList>
            <consortium name="RefSeq"/>
        </authorList>
    </citation>
    <scope>IDENTIFICATION</scope>
</reference>